<organism evidence="1">
    <name type="scientific">metagenome</name>
    <dbReference type="NCBI Taxonomy" id="256318"/>
    <lineage>
        <taxon>unclassified sequences</taxon>
        <taxon>metagenomes</taxon>
    </lineage>
</organism>
<protein>
    <submittedName>
        <fullName evidence="1">Uncharacterized protein</fullName>
    </submittedName>
</protein>
<sequence length="184" mass="20676">MRRLVAVHTYLRRQEDTRSVGVSEALPQDALHAVVQLGVRGWDDAGRVMPPRVELNGRSRSDRLDVDEPKCLFDGNGEETEILLARLAAISSLLGGLGRLRMESGEPLDHRLEQCLNLVTLQLLDPALHLPNDLLIVLSADMERLHLYLNAVERRCHLIERLGPRGFSRRRCAFAIGPDVCRFA</sequence>
<name>A0A2P2C7T1_9ZZZZ</name>
<reference evidence="1" key="1">
    <citation type="submission" date="2015-08" db="EMBL/GenBank/DDBJ databases">
        <authorList>
            <person name="Babu N.S."/>
            <person name="Beckwith C.J."/>
            <person name="Beseler K.G."/>
            <person name="Brison A."/>
            <person name="Carone J.V."/>
            <person name="Caskin T.P."/>
            <person name="Diamond M."/>
            <person name="Durham M.E."/>
            <person name="Foxe J.M."/>
            <person name="Go M."/>
            <person name="Henderson B.A."/>
            <person name="Jones I.B."/>
            <person name="McGettigan J.A."/>
            <person name="Micheletti S.J."/>
            <person name="Nasrallah M.E."/>
            <person name="Ortiz D."/>
            <person name="Piller C.R."/>
            <person name="Privatt S.R."/>
            <person name="Schneider S.L."/>
            <person name="Sharp S."/>
            <person name="Smith T.C."/>
            <person name="Stanton J.D."/>
            <person name="Ullery H.E."/>
            <person name="Wilson R.J."/>
            <person name="Serrano M.G."/>
            <person name="Buck G."/>
            <person name="Lee V."/>
            <person name="Wang Y."/>
            <person name="Carvalho R."/>
            <person name="Voegtly L."/>
            <person name="Shi R."/>
            <person name="Duckworth R."/>
            <person name="Johnson A."/>
            <person name="Loviza R."/>
            <person name="Walstead R."/>
            <person name="Shah Z."/>
            <person name="Kiflezghi M."/>
            <person name="Wade K."/>
            <person name="Ball S.L."/>
            <person name="Bradley K.W."/>
            <person name="Asai D.J."/>
            <person name="Bowman C.A."/>
            <person name="Russell D.A."/>
            <person name="Pope W.H."/>
            <person name="Jacobs-Sera D."/>
            <person name="Hendrix R.W."/>
            <person name="Hatfull G.F."/>
        </authorList>
    </citation>
    <scope>NUCLEOTIDE SEQUENCE</scope>
</reference>
<proteinExistence type="predicted"/>
<evidence type="ECO:0000313" key="1">
    <source>
        <dbReference type="EMBL" id="CUR58056.1"/>
    </source>
</evidence>
<dbReference type="EMBL" id="CZKA01000043">
    <property type="protein sequence ID" value="CUR58056.1"/>
    <property type="molecule type" value="Genomic_DNA"/>
</dbReference>
<dbReference type="AlphaFoldDB" id="A0A2P2C7T1"/>
<accession>A0A2P2C7T1</accession>
<gene>
    <name evidence="1" type="ORF">NOCA2480079</name>
</gene>